<keyword evidence="2" id="KW-0547">Nucleotide-binding</keyword>
<feature type="region of interest" description="Disordered" evidence="8">
    <location>
        <begin position="22"/>
        <end position="53"/>
    </location>
</feature>
<evidence type="ECO:0000256" key="6">
    <source>
        <dbReference type="ARBA" id="ARBA00069022"/>
    </source>
</evidence>
<feature type="compositionally biased region" description="Basic and acidic residues" evidence="8">
    <location>
        <begin position="506"/>
        <end position="518"/>
    </location>
</feature>
<proteinExistence type="predicted"/>
<dbReference type="SUPFAM" id="SSF52540">
    <property type="entry name" value="P-loop containing nucleoside triphosphate hydrolases"/>
    <property type="match status" value="1"/>
</dbReference>
<dbReference type="Gene3D" id="1.10.1580.10">
    <property type="match status" value="1"/>
</dbReference>
<sequence length="572" mass="64776">MAHLCLRKKSKRVPARLRYKIEKKVREHNRKLKKEARKSGGKKTGKPKMINVPNACPFKDEILAQVEDLKRKKEEEKQKQRAIWKEEREKLKQLEAEGTLEEMANKAEVKQKIHDAFEPTDEEKPVFTKKEGSLKAYYREFKKVVSSADVILEVVDARDPLGTRCKQVEQAVQDSAGQKRLVIVVNKADLVPREVLDKWLKYLRGSFPTVPFKASTQTQTSHLGRKKFAKSRHRAANQSVNVSSCVGAELLMSLLGNYCRNKGIKTSITVGIVGLPNVGKSSIINSLKRSRACNVGATPGVTKVMQEVQLDSKIKLLDCPGLVFAASTGDQTDSTVALRNAIKVEALEDPFIPAMAILQRATKAQMMEQYDIGDYETPQEFFALKAKRQGKFKKGGVVDPEAAARELINDWNRGKIRYFTLPPETEDSHVRSAIVEEMSKEFDLDRITKMEVDMLEELEPPRRHALAFNVPSDGTMAEAMDDDNDGVLGNNILVMPNKAVKRKKNSKAEHEPPEKRDMLVPPSNKKLQKTHMKKMRKESSRRERETTSLAGVLENFNLKEEYSFDTDFNLNE</sequence>
<feature type="compositionally biased region" description="Basic and acidic residues" evidence="8">
    <location>
        <begin position="537"/>
        <end position="546"/>
    </location>
</feature>
<dbReference type="PANTHER" id="PTHR11089">
    <property type="entry name" value="GTP-BINDING PROTEIN-RELATED"/>
    <property type="match status" value="1"/>
</dbReference>
<keyword evidence="4" id="KW-0342">GTP-binding</keyword>
<protein>
    <recommendedName>
        <fullName evidence="6">Guanine nucleotide-binding protein-like 3 homolog</fullName>
    </recommendedName>
</protein>
<evidence type="ECO:0000256" key="7">
    <source>
        <dbReference type="SAM" id="Coils"/>
    </source>
</evidence>
<evidence type="ECO:0000256" key="8">
    <source>
        <dbReference type="SAM" id="MobiDB-lite"/>
    </source>
</evidence>
<dbReference type="InterPro" id="IPR030378">
    <property type="entry name" value="G_CP_dom"/>
</dbReference>
<dbReference type="PRINTS" id="PR00326">
    <property type="entry name" value="GTP1OBG"/>
</dbReference>
<dbReference type="InterPro" id="IPR006073">
    <property type="entry name" value="GTP-bd"/>
</dbReference>
<name>A0A0K8TDB5_LYGHE</name>
<accession>A0A0K8TDB5</accession>
<evidence type="ECO:0000259" key="9">
    <source>
        <dbReference type="PROSITE" id="PS51721"/>
    </source>
</evidence>
<evidence type="ECO:0000313" key="10">
    <source>
        <dbReference type="EMBL" id="JAG63548.1"/>
    </source>
</evidence>
<dbReference type="InterPro" id="IPR014813">
    <property type="entry name" value="Gnl3_N_dom"/>
</dbReference>
<feature type="region of interest" description="Disordered" evidence="8">
    <location>
        <begin position="500"/>
        <end position="549"/>
    </location>
</feature>
<dbReference type="GO" id="GO:0005525">
    <property type="term" value="F:GTP binding"/>
    <property type="evidence" value="ECO:0007669"/>
    <property type="project" value="UniProtKB-KW"/>
</dbReference>
<feature type="coiled-coil region" evidence="7">
    <location>
        <begin position="59"/>
        <end position="97"/>
    </location>
</feature>
<reference evidence="10" key="1">
    <citation type="submission" date="2014-09" db="EMBL/GenBank/DDBJ databases">
        <authorList>
            <person name="Magalhaes I.L.F."/>
            <person name="Oliveira U."/>
            <person name="Santos F.R."/>
            <person name="Vidigal T.H.D.A."/>
            <person name="Brescovit A.D."/>
            <person name="Santos A.J."/>
        </authorList>
    </citation>
    <scope>NUCLEOTIDE SEQUENCE</scope>
</reference>
<dbReference type="FunFam" id="1.10.1580.10:FF:000002">
    <property type="entry name" value="Guanine nucleotide-binding protein-like 3 (nucleolar)-like"/>
    <property type="match status" value="1"/>
</dbReference>
<evidence type="ECO:0000256" key="5">
    <source>
        <dbReference type="ARBA" id="ARBA00023242"/>
    </source>
</evidence>
<comment type="subcellular location">
    <subcellularLocation>
        <location evidence="1">Nucleus</location>
    </subcellularLocation>
</comment>
<evidence type="ECO:0000256" key="4">
    <source>
        <dbReference type="ARBA" id="ARBA00023134"/>
    </source>
</evidence>
<dbReference type="Pfam" id="PF08701">
    <property type="entry name" value="GN3L_Grn1"/>
    <property type="match status" value="1"/>
</dbReference>
<dbReference type="AlphaFoldDB" id="A0A0K8TDB5"/>
<evidence type="ECO:0000256" key="2">
    <source>
        <dbReference type="ARBA" id="ARBA00022741"/>
    </source>
</evidence>
<dbReference type="InterPro" id="IPR050755">
    <property type="entry name" value="TRAFAC_YlqF/YawG_RiboMat"/>
</dbReference>
<feature type="domain" description="CP-type G" evidence="9">
    <location>
        <begin position="138"/>
        <end position="325"/>
    </location>
</feature>
<dbReference type="PROSITE" id="PS51721">
    <property type="entry name" value="G_CP"/>
    <property type="match status" value="1"/>
</dbReference>
<dbReference type="CDD" id="cd04178">
    <property type="entry name" value="Nucleostemin_like"/>
    <property type="match status" value="1"/>
</dbReference>
<organism evidence="10">
    <name type="scientific">Lygus hesperus</name>
    <name type="common">Western plant bug</name>
    <dbReference type="NCBI Taxonomy" id="30085"/>
    <lineage>
        <taxon>Eukaryota</taxon>
        <taxon>Metazoa</taxon>
        <taxon>Ecdysozoa</taxon>
        <taxon>Arthropoda</taxon>
        <taxon>Hexapoda</taxon>
        <taxon>Insecta</taxon>
        <taxon>Pterygota</taxon>
        <taxon>Neoptera</taxon>
        <taxon>Paraneoptera</taxon>
        <taxon>Hemiptera</taxon>
        <taxon>Heteroptera</taxon>
        <taxon>Panheteroptera</taxon>
        <taxon>Cimicomorpha</taxon>
        <taxon>Miridae</taxon>
        <taxon>Mirini</taxon>
        <taxon>Lygus</taxon>
    </lineage>
</organism>
<feature type="compositionally biased region" description="Basic residues" evidence="8">
    <location>
        <begin position="26"/>
        <end position="46"/>
    </location>
</feature>
<keyword evidence="5" id="KW-0539">Nucleus</keyword>
<dbReference type="Pfam" id="PF01926">
    <property type="entry name" value="MMR_HSR1"/>
    <property type="match status" value="1"/>
</dbReference>
<evidence type="ECO:0000256" key="3">
    <source>
        <dbReference type="ARBA" id="ARBA00023054"/>
    </source>
</evidence>
<dbReference type="FunFam" id="3.40.50.300:FF:000493">
    <property type="entry name" value="Guanine nucleotide-binding protein-like 3-like protein"/>
    <property type="match status" value="1"/>
</dbReference>
<evidence type="ECO:0000256" key="1">
    <source>
        <dbReference type="ARBA" id="ARBA00004123"/>
    </source>
</evidence>
<dbReference type="Gene3D" id="3.40.50.300">
    <property type="entry name" value="P-loop containing nucleotide triphosphate hydrolases"/>
    <property type="match status" value="1"/>
</dbReference>
<dbReference type="InterPro" id="IPR027417">
    <property type="entry name" value="P-loop_NTPase"/>
</dbReference>
<dbReference type="GO" id="GO:0005730">
    <property type="term" value="C:nucleolus"/>
    <property type="evidence" value="ECO:0007669"/>
    <property type="project" value="TreeGrafter"/>
</dbReference>
<keyword evidence="3 7" id="KW-0175">Coiled coil</keyword>
<dbReference type="InterPro" id="IPR023179">
    <property type="entry name" value="GTP-bd_ortho_bundle_sf"/>
</dbReference>
<feature type="compositionally biased region" description="Basic residues" evidence="8">
    <location>
        <begin position="526"/>
        <end position="536"/>
    </location>
</feature>
<dbReference type="EMBL" id="GBRD01002273">
    <property type="protein sequence ID" value="JAG63548.1"/>
    <property type="molecule type" value="Transcribed_RNA"/>
</dbReference>
<dbReference type="PANTHER" id="PTHR11089:SF30">
    <property type="entry name" value="GUANINE NUCLEOTIDE-BINDING PROTEIN-LIKE 3 HOMOLOG"/>
    <property type="match status" value="1"/>
</dbReference>